<dbReference type="AlphaFoldDB" id="A0A914SFU6"/>
<organism evidence="1 2">
    <name type="scientific">Parascaris equorum</name>
    <name type="common">Equine roundworm</name>
    <dbReference type="NCBI Taxonomy" id="6256"/>
    <lineage>
        <taxon>Eukaryota</taxon>
        <taxon>Metazoa</taxon>
        <taxon>Ecdysozoa</taxon>
        <taxon>Nematoda</taxon>
        <taxon>Chromadorea</taxon>
        <taxon>Rhabditida</taxon>
        <taxon>Spirurina</taxon>
        <taxon>Ascaridomorpha</taxon>
        <taxon>Ascaridoidea</taxon>
        <taxon>Ascarididae</taxon>
        <taxon>Parascaris</taxon>
    </lineage>
</organism>
<sequence>MRKMWPWLETNEFRELPMDSTMNLGLDTSRS</sequence>
<accession>A0A914SFU6</accession>
<dbReference type="Proteomes" id="UP000887564">
    <property type="component" value="Unplaced"/>
</dbReference>
<evidence type="ECO:0000313" key="1">
    <source>
        <dbReference type="Proteomes" id="UP000887564"/>
    </source>
</evidence>
<keyword evidence="1" id="KW-1185">Reference proteome</keyword>
<proteinExistence type="predicted"/>
<reference evidence="2" key="1">
    <citation type="submission" date="2022-11" db="UniProtKB">
        <authorList>
            <consortium name="WormBaseParasite"/>
        </authorList>
    </citation>
    <scope>IDENTIFICATION</scope>
</reference>
<dbReference type="WBParaSite" id="PEQ_0001288101-mRNA-1">
    <property type="protein sequence ID" value="PEQ_0001288101-mRNA-1"/>
    <property type="gene ID" value="PEQ_0001288101"/>
</dbReference>
<evidence type="ECO:0000313" key="2">
    <source>
        <dbReference type="WBParaSite" id="PEQ_0001288101-mRNA-1"/>
    </source>
</evidence>
<name>A0A914SFU6_PAREQ</name>
<protein>
    <submittedName>
        <fullName evidence="2">Uncharacterized protein</fullName>
    </submittedName>
</protein>